<feature type="region of interest" description="Disordered" evidence="1">
    <location>
        <begin position="1"/>
        <end position="41"/>
    </location>
</feature>
<accession>A0AAE1D3D8</accession>
<sequence>MNELKPGQSDQHYDDPASNSCPIYYQSPKSPGDLGGESPLNTVSGLEVDVQLSSTMGTRLAWTQYPLSTLVGWFKPDPTALPALDSANHRP</sequence>
<organism evidence="2 3">
    <name type="scientific">Elysia crispata</name>
    <name type="common">lettuce slug</name>
    <dbReference type="NCBI Taxonomy" id="231223"/>
    <lineage>
        <taxon>Eukaryota</taxon>
        <taxon>Metazoa</taxon>
        <taxon>Spiralia</taxon>
        <taxon>Lophotrochozoa</taxon>
        <taxon>Mollusca</taxon>
        <taxon>Gastropoda</taxon>
        <taxon>Heterobranchia</taxon>
        <taxon>Euthyneura</taxon>
        <taxon>Panpulmonata</taxon>
        <taxon>Sacoglossa</taxon>
        <taxon>Placobranchoidea</taxon>
        <taxon>Plakobranchidae</taxon>
        <taxon>Elysia</taxon>
    </lineage>
</organism>
<gene>
    <name evidence="2" type="ORF">RRG08_014605</name>
</gene>
<proteinExistence type="predicted"/>
<evidence type="ECO:0000256" key="1">
    <source>
        <dbReference type="SAM" id="MobiDB-lite"/>
    </source>
</evidence>
<evidence type="ECO:0000313" key="3">
    <source>
        <dbReference type="Proteomes" id="UP001283361"/>
    </source>
</evidence>
<dbReference type="EMBL" id="JAWDGP010005592">
    <property type="protein sequence ID" value="KAK3755638.1"/>
    <property type="molecule type" value="Genomic_DNA"/>
</dbReference>
<dbReference type="Proteomes" id="UP001283361">
    <property type="component" value="Unassembled WGS sequence"/>
</dbReference>
<protein>
    <submittedName>
        <fullName evidence="2">Uncharacterized protein</fullName>
    </submittedName>
</protein>
<name>A0AAE1D3D8_9GAST</name>
<comment type="caution">
    <text evidence="2">The sequence shown here is derived from an EMBL/GenBank/DDBJ whole genome shotgun (WGS) entry which is preliminary data.</text>
</comment>
<evidence type="ECO:0000313" key="2">
    <source>
        <dbReference type="EMBL" id="KAK3755638.1"/>
    </source>
</evidence>
<dbReference type="AlphaFoldDB" id="A0AAE1D3D8"/>
<reference evidence="2" key="1">
    <citation type="journal article" date="2023" name="G3 (Bethesda)">
        <title>A reference genome for the long-term kleptoplast-retaining sea slug Elysia crispata morphotype clarki.</title>
        <authorList>
            <person name="Eastman K.E."/>
            <person name="Pendleton A.L."/>
            <person name="Shaikh M.A."/>
            <person name="Suttiyut T."/>
            <person name="Ogas R."/>
            <person name="Tomko P."/>
            <person name="Gavelis G."/>
            <person name="Widhalm J.R."/>
            <person name="Wisecaver J.H."/>
        </authorList>
    </citation>
    <scope>NUCLEOTIDE SEQUENCE</scope>
    <source>
        <strain evidence="2">ECLA1</strain>
    </source>
</reference>
<keyword evidence="3" id="KW-1185">Reference proteome</keyword>